<dbReference type="AlphaFoldDB" id="A0A7V8EIV5"/>
<dbReference type="InterPro" id="IPR006431">
    <property type="entry name" value="Phage_tape_meas_C"/>
</dbReference>
<feature type="domain" description="Tape measure protein N-terminal" evidence="4">
    <location>
        <begin position="66"/>
        <end position="255"/>
    </location>
</feature>
<feature type="domain" description="Bacteriophage tail tape measure C-terminal" evidence="3">
    <location>
        <begin position="999"/>
        <end position="1060"/>
    </location>
</feature>
<dbReference type="Pfam" id="PF20155">
    <property type="entry name" value="TMP_3"/>
    <property type="match status" value="1"/>
</dbReference>
<feature type="coiled-coil region" evidence="1">
    <location>
        <begin position="939"/>
        <end position="968"/>
    </location>
</feature>
<evidence type="ECO:0000256" key="1">
    <source>
        <dbReference type="SAM" id="Coils"/>
    </source>
</evidence>
<evidence type="ECO:0000313" key="6">
    <source>
        <dbReference type="Proteomes" id="UP000442695"/>
    </source>
</evidence>
<feature type="region of interest" description="Disordered" evidence="2">
    <location>
        <begin position="1188"/>
        <end position="1212"/>
    </location>
</feature>
<dbReference type="NCBIfam" id="TIGR02675">
    <property type="entry name" value="tape_meas_nterm"/>
    <property type="match status" value="1"/>
</dbReference>
<proteinExistence type="predicted"/>
<dbReference type="RefSeq" id="WP_156858708.1">
    <property type="nucleotide sequence ID" value="NZ_WOWR01000006.1"/>
</dbReference>
<dbReference type="Proteomes" id="UP000442695">
    <property type="component" value="Unassembled WGS sequence"/>
</dbReference>
<dbReference type="InterPro" id="IPR013491">
    <property type="entry name" value="Tape_meas_N"/>
</dbReference>
<comment type="caution">
    <text evidence="5">The sequence shown here is derived from an EMBL/GenBank/DDBJ whole genome shotgun (WGS) entry which is preliminary data.</text>
</comment>
<evidence type="ECO:0000259" key="4">
    <source>
        <dbReference type="Pfam" id="PF20155"/>
    </source>
</evidence>
<name>A0A7V8EIV5_PSEPU</name>
<accession>A0A7V8EIV5</accession>
<reference evidence="5 6" key="1">
    <citation type="submission" date="2019-12" db="EMBL/GenBank/DDBJ databases">
        <authorList>
            <person name="Woiski C."/>
        </authorList>
    </citation>
    <scope>NUCLEOTIDE SEQUENCE [LARGE SCALE GENOMIC DNA]</scope>
    <source>
        <strain evidence="5 6">BOE100</strain>
    </source>
</reference>
<keyword evidence="1" id="KW-0175">Coiled coil</keyword>
<feature type="compositionally biased region" description="Polar residues" evidence="2">
    <location>
        <begin position="1196"/>
        <end position="1211"/>
    </location>
</feature>
<evidence type="ECO:0000259" key="3">
    <source>
        <dbReference type="Pfam" id="PF09718"/>
    </source>
</evidence>
<evidence type="ECO:0000256" key="2">
    <source>
        <dbReference type="SAM" id="MobiDB-lite"/>
    </source>
</evidence>
<dbReference type="InterPro" id="IPR027267">
    <property type="entry name" value="AH/BAR_dom_sf"/>
</dbReference>
<organism evidence="5 6">
    <name type="scientific">Pseudomonas putida</name>
    <name type="common">Arthrobacter siderocapsulatus</name>
    <dbReference type="NCBI Taxonomy" id="303"/>
    <lineage>
        <taxon>Bacteria</taxon>
        <taxon>Pseudomonadati</taxon>
        <taxon>Pseudomonadota</taxon>
        <taxon>Gammaproteobacteria</taxon>
        <taxon>Pseudomonadales</taxon>
        <taxon>Pseudomonadaceae</taxon>
        <taxon>Pseudomonas</taxon>
    </lineage>
</organism>
<dbReference type="Gene3D" id="1.20.1270.60">
    <property type="entry name" value="Arfaptin homology (AH) domain/BAR domain"/>
    <property type="match status" value="1"/>
</dbReference>
<dbReference type="Pfam" id="PF09718">
    <property type="entry name" value="Tape_meas_lam_C"/>
    <property type="match status" value="1"/>
</dbReference>
<dbReference type="EMBL" id="WOWR01000006">
    <property type="protein sequence ID" value="KAF0255606.1"/>
    <property type="molecule type" value="Genomic_DNA"/>
</dbReference>
<evidence type="ECO:0000313" key="5">
    <source>
        <dbReference type="EMBL" id="KAF0255606.1"/>
    </source>
</evidence>
<sequence length="1275" mass="133617">MTTESRLAITIDSRAARQQADALRGKLAALTGAGDDAADSIYGLGPAAKAAAAAMASIGVSQLTNNLLRATDRFKTMAGQIGLVSASTAEAARTFETLKAMANETGSSLESTVSLFTRMSNATKGAGFSQEQLLKATDAVNKAFLVSSATQQEATAASIQLSQAMASGTLRGEELNSVMEQAPRITRALSEYLGVTNGQIRAMAAEGKITSEVVMNALLRSLSSLNKEVASMPPLFERASQVMKNNFLAAVGQINVDPAISAMTSLGDAFANPQIINGMQTFSSSLASIAGVGVKGFEGVISNMDAILALTGAYATSVGVRLASSLTLSAQARLADFSATMQQVAASHAVASADIQASQISVRRAVAEKQLTGAKLARANVELQAARGTNAETFALQAQVAAASENRTATIALTQAKIAQTAAEASLTATVTRGAAARTAVMTAFGGPVGLATAAVSTLAGAMIYFGSGTDTATQALIDQNLTLDESISKFKTLTAEQKRFQSATWMQAQRDATAEADKALRDYFNRAFQGLTSIGAPGIEAVETFRDLFDEVKNGQRSLDSLTGWITSNTSIASVYQDELVKIAAGYADSSSKAADYEQLLGRSKTATTAAASAADSLAKSQAGVGASISSTAGDWNKYIQQLTQTRDLIGANAAQEAAYTAFKAGFNSQQVEYARLIGEQTDILKKYEKAIQDGKKAEQDRLRAQLIASITASEAIRTQMENHSKAMSKMAENTEGSTRRQITAIEQAANFAVASSARMVSALSASQLNLQGSALLTFGQPQVQMPTGPGGKTIAQMAQDAIAQLDGSTSANSGSGGGKNSLAGKLSAARSAFDDLYKAAQPAKFALQEYVERQSQLELLLSKGKITQTQYNEALAQSSINYAAAIKGVQGLTQAEQYRAQLERQLQTDRDENRINAAAVGMGDLQTERARSQIQLVRDTNTTIQNLMTERDRTESEREKQALQRQIDLQREYLPQRIAEMQNGWAQVDQAMLNPINGWTAAVQNFGNQARDIAGQTESIFSSAFNNISTDITSSIMSGSLSFNTLGDIANNVVRDIIGGFVKMGVQMGVNAALNATLGTAAAGQSMILAGTTATAWAPAAAMASLATLGANSVPAAAALTSTTALATSLAVIPGFATGGYVSGAGTGTSDSIMARLSDGEFVVNAAATKRNRALLEAINSNERVSVAGRSGAPTDNQRSGQSGQSGTAPQVKHEVYIYNNSNAVVQTRTGENGQLEVLIQAVEDRFRDQVATGSGGFPETMEQFYRMQRNAN</sequence>
<protein>
    <submittedName>
        <fullName evidence="5">Tape measure protein</fullName>
    </submittedName>
</protein>
<gene>
    <name evidence="5" type="ORF">GN299_07510</name>
</gene>